<dbReference type="RefSeq" id="WP_279251986.1">
    <property type="nucleotide sequence ID" value="NZ_SHNP01000002.1"/>
</dbReference>
<comment type="caution">
    <text evidence="2">The sequence shown here is derived from an EMBL/GenBank/DDBJ whole genome shotgun (WGS) entry which is preliminary data.</text>
</comment>
<evidence type="ECO:0000313" key="2">
    <source>
        <dbReference type="EMBL" id="MCX2973025.1"/>
    </source>
</evidence>
<feature type="signal peptide" evidence="1">
    <location>
        <begin position="1"/>
        <end position="20"/>
    </location>
</feature>
<dbReference type="Pfam" id="PF12228">
    <property type="entry name" value="DUF3604"/>
    <property type="match status" value="1"/>
</dbReference>
<dbReference type="EMBL" id="SHNP01000002">
    <property type="protein sequence ID" value="MCX2973025.1"/>
    <property type="molecule type" value="Genomic_DNA"/>
</dbReference>
<name>A0ABT3STP3_9GAMM</name>
<proteinExistence type="predicted"/>
<keyword evidence="3" id="KW-1185">Reference proteome</keyword>
<evidence type="ECO:0000313" key="3">
    <source>
        <dbReference type="Proteomes" id="UP001143307"/>
    </source>
</evidence>
<sequence>MKSNWMIFITIIGLSGPIVASQAPLPAEDALREVLVKEKKFSPYANRNFPTRVFWGDTHTHTGMSLDAGAFGARLMPDDAYRLAQGEQLTSSTGYPVKLSRPLDWLVVADHSDNMNFFPTLMNGDPTMLATEQGKRWYGMIQEGGRTAVGAAVEIIQALTNNAFEEGMYLAPGTPLYRDAWELTMNAAETHNKPGQFTAFIGYEWTSTDGGFNLHRNVIYRDGKNKAAMMEPYTTLPPYGSPDPRELWKWLAEYEQKTGGSVLAIAHNGNMSNGHMFPMNKPLWGGTVNKKWAETRARWEPLYEITQIKGDGEAHALLSPDDAFADFETWAVGNLDLSELKTAKMIETEYGRTALQQGLQIERKTGVNPYKFGFVGGTDTHTALSTAEEENFFGKHSGAEPNPARMEHPMAKVGDAEYPGWSMSASGYQGIWATENTREALWDAMMRKETYATTGPRMTVRFFGGWNFKNEDTLGRLLADAGYRKGVPMGADLPSRPDTEKPPSFLVAAARDPYSGNLDRIQIVKGWIDRRGDKHEKVYNVAWSDERLLGSEGELPQVGNTVDAETATWTNNIGASELVAVWEDPDFDPENPAVYYARVLEIPTPRWTTYEAARFGVELPAGVPISLQERAYTSAIWYAP</sequence>
<reference evidence="2" key="1">
    <citation type="submission" date="2019-02" db="EMBL/GenBank/DDBJ databases">
        <authorList>
            <person name="Li S.-H."/>
        </authorList>
    </citation>
    <scope>NUCLEOTIDE SEQUENCE</scope>
    <source>
        <strain evidence="2">IMCC8485</strain>
    </source>
</reference>
<organism evidence="2 3">
    <name type="scientific">Candidatus Seongchinamella marina</name>
    <dbReference type="NCBI Taxonomy" id="2518990"/>
    <lineage>
        <taxon>Bacteria</taxon>
        <taxon>Pseudomonadati</taxon>
        <taxon>Pseudomonadota</taxon>
        <taxon>Gammaproteobacteria</taxon>
        <taxon>Cellvibrionales</taxon>
        <taxon>Halieaceae</taxon>
        <taxon>Seongchinamella</taxon>
    </lineage>
</organism>
<evidence type="ECO:0000256" key="1">
    <source>
        <dbReference type="SAM" id="SignalP"/>
    </source>
</evidence>
<protein>
    <submittedName>
        <fullName evidence="2">DUF3604 domain-containing protein</fullName>
    </submittedName>
</protein>
<feature type="chain" id="PRO_5045249498" evidence="1">
    <location>
        <begin position="21"/>
        <end position="640"/>
    </location>
</feature>
<dbReference type="Gene3D" id="3.20.20.140">
    <property type="entry name" value="Metal-dependent hydrolases"/>
    <property type="match status" value="1"/>
</dbReference>
<gene>
    <name evidence="2" type="ORF">EYC87_05425</name>
</gene>
<keyword evidence="1" id="KW-0732">Signal</keyword>
<accession>A0ABT3STP3</accession>
<dbReference type="Proteomes" id="UP001143307">
    <property type="component" value="Unassembled WGS sequence"/>
</dbReference>
<dbReference type="InterPro" id="IPR022028">
    <property type="entry name" value="DUF3604"/>
</dbReference>